<evidence type="ECO:0000256" key="4">
    <source>
        <dbReference type="ARBA" id="ARBA00023163"/>
    </source>
</evidence>
<sequence length="311" mass="34077">MVLSKSVEAIELCHLRYFLAAAEQGSFRKAGIGLGLSQSAVSRCIADLEDQIGASLFHRHSWGVSQTYAGRRFLRRAREAMRSIAEGAYDVALAGRSEQGRIRIGVYSSIASGFLAELLGTFGQRHGQVTIELVDGNPADHVVAIRNLSLDVAFVAGTRDWPGCERTPLWEERVFAVLPAHHPLANRKELEWRDLHDETFVVSESAPGQEIHAYLVRYLADLGRHPEIKVQHTSRDNLIALVALGQGLTVVSEAMTSARFAGVVYKPIVGELLPFSAVWSTNNDNPAFRRLLSLARTIAVSSDYSQAVSSA</sequence>
<comment type="similarity">
    <text evidence="1">Belongs to the LysR transcriptional regulatory family.</text>
</comment>
<name>A0A7W6NMD5_9HYPH</name>
<organism evidence="6 7">
    <name type="scientific">Gellertiella hungarica</name>
    <dbReference type="NCBI Taxonomy" id="1572859"/>
    <lineage>
        <taxon>Bacteria</taxon>
        <taxon>Pseudomonadati</taxon>
        <taxon>Pseudomonadota</taxon>
        <taxon>Alphaproteobacteria</taxon>
        <taxon>Hyphomicrobiales</taxon>
        <taxon>Rhizobiaceae</taxon>
        <taxon>Gellertiella</taxon>
    </lineage>
</organism>
<dbReference type="CDD" id="cd08414">
    <property type="entry name" value="PBP2_LTTR_aromatics_like"/>
    <property type="match status" value="1"/>
</dbReference>
<dbReference type="Proteomes" id="UP000528286">
    <property type="component" value="Unassembled WGS sequence"/>
</dbReference>
<dbReference type="PROSITE" id="PS50931">
    <property type="entry name" value="HTH_LYSR"/>
    <property type="match status" value="1"/>
</dbReference>
<keyword evidence="7" id="KW-1185">Reference proteome</keyword>
<dbReference type="GO" id="GO:0032993">
    <property type="term" value="C:protein-DNA complex"/>
    <property type="evidence" value="ECO:0007669"/>
    <property type="project" value="TreeGrafter"/>
</dbReference>
<dbReference type="InterPro" id="IPR036388">
    <property type="entry name" value="WH-like_DNA-bd_sf"/>
</dbReference>
<dbReference type="InterPro" id="IPR000847">
    <property type="entry name" value="LysR_HTH_N"/>
</dbReference>
<evidence type="ECO:0000259" key="5">
    <source>
        <dbReference type="PROSITE" id="PS50931"/>
    </source>
</evidence>
<dbReference type="InterPro" id="IPR036390">
    <property type="entry name" value="WH_DNA-bd_sf"/>
</dbReference>
<comment type="caution">
    <text evidence="6">The sequence shown here is derived from an EMBL/GenBank/DDBJ whole genome shotgun (WGS) entry which is preliminary data.</text>
</comment>
<dbReference type="Pfam" id="PF00126">
    <property type="entry name" value="HTH_1"/>
    <property type="match status" value="1"/>
</dbReference>
<gene>
    <name evidence="6" type="ORF">GGR23_003570</name>
</gene>
<proteinExistence type="inferred from homology"/>
<dbReference type="PANTHER" id="PTHR30346">
    <property type="entry name" value="TRANSCRIPTIONAL DUAL REGULATOR HCAR-RELATED"/>
    <property type="match status" value="1"/>
</dbReference>
<keyword evidence="4" id="KW-0804">Transcription</keyword>
<keyword evidence="3 6" id="KW-0238">DNA-binding</keyword>
<reference evidence="6 7" key="1">
    <citation type="submission" date="2020-08" db="EMBL/GenBank/DDBJ databases">
        <title>Genomic Encyclopedia of Type Strains, Phase IV (KMG-IV): sequencing the most valuable type-strain genomes for metagenomic binning, comparative biology and taxonomic classification.</title>
        <authorList>
            <person name="Goeker M."/>
        </authorList>
    </citation>
    <scope>NUCLEOTIDE SEQUENCE [LARGE SCALE GENOMIC DNA]</scope>
    <source>
        <strain evidence="6 7">DSM 29853</strain>
    </source>
</reference>
<dbReference type="GO" id="GO:0003700">
    <property type="term" value="F:DNA-binding transcription factor activity"/>
    <property type="evidence" value="ECO:0007669"/>
    <property type="project" value="InterPro"/>
</dbReference>
<evidence type="ECO:0000256" key="1">
    <source>
        <dbReference type="ARBA" id="ARBA00009437"/>
    </source>
</evidence>
<dbReference type="AlphaFoldDB" id="A0A7W6NMD5"/>
<dbReference type="SUPFAM" id="SSF46785">
    <property type="entry name" value="Winged helix' DNA-binding domain"/>
    <property type="match status" value="1"/>
</dbReference>
<dbReference type="InterPro" id="IPR005119">
    <property type="entry name" value="LysR_subst-bd"/>
</dbReference>
<keyword evidence="2" id="KW-0805">Transcription regulation</keyword>
<dbReference type="PANTHER" id="PTHR30346:SF0">
    <property type="entry name" value="HCA OPERON TRANSCRIPTIONAL ACTIVATOR HCAR"/>
    <property type="match status" value="1"/>
</dbReference>
<protein>
    <submittedName>
        <fullName evidence="6">DNA-binding transcriptional LysR family regulator</fullName>
    </submittedName>
</protein>
<accession>A0A7W6NMD5</accession>
<dbReference type="Gene3D" id="1.10.10.10">
    <property type="entry name" value="Winged helix-like DNA-binding domain superfamily/Winged helix DNA-binding domain"/>
    <property type="match status" value="1"/>
</dbReference>
<feature type="domain" description="HTH lysR-type" evidence="5">
    <location>
        <begin position="10"/>
        <end position="67"/>
    </location>
</feature>
<evidence type="ECO:0000256" key="2">
    <source>
        <dbReference type="ARBA" id="ARBA00023015"/>
    </source>
</evidence>
<evidence type="ECO:0000313" key="7">
    <source>
        <dbReference type="Proteomes" id="UP000528286"/>
    </source>
</evidence>
<dbReference type="GO" id="GO:0003677">
    <property type="term" value="F:DNA binding"/>
    <property type="evidence" value="ECO:0007669"/>
    <property type="project" value="UniProtKB-KW"/>
</dbReference>
<dbReference type="PRINTS" id="PR00039">
    <property type="entry name" value="HTHLYSR"/>
</dbReference>
<dbReference type="FunFam" id="1.10.10.10:FF:000001">
    <property type="entry name" value="LysR family transcriptional regulator"/>
    <property type="match status" value="1"/>
</dbReference>
<dbReference type="Pfam" id="PF03466">
    <property type="entry name" value="LysR_substrate"/>
    <property type="match status" value="1"/>
</dbReference>
<evidence type="ECO:0000256" key="3">
    <source>
        <dbReference type="ARBA" id="ARBA00023125"/>
    </source>
</evidence>
<evidence type="ECO:0000313" key="6">
    <source>
        <dbReference type="EMBL" id="MBB4066355.1"/>
    </source>
</evidence>
<dbReference type="EMBL" id="JACIEZ010000008">
    <property type="protein sequence ID" value="MBB4066355.1"/>
    <property type="molecule type" value="Genomic_DNA"/>
</dbReference>
<dbReference type="SUPFAM" id="SSF53850">
    <property type="entry name" value="Periplasmic binding protein-like II"/>
    <property type="match status" value="1"/>
</dbReference>
<dbReference type="Gene3D" id="3.40.190.10">
    <property type="entry name" value="Periplasmic binding protein-like II"/>
    <property type="match status" value="2"/>
</dbReference>
<dbReference type="RefSeq" id="WP_082657959.1">
    <property type="nucleotide sequence ID" value="NZ_JACIEZ010000008.1"/>
</dbReference>